<feature type="compositionally biased region" description="Polar residues" evidence="1">
    <location>
        <begin position="275"/>
        <end position="296"/>
    </location>
</feature>
<dbReference type="EMBL" id="CAJNOQ010000009">
    <property type="protein sequence ID" value="CAF0738461.1"/>
    <property type="molecule type" value="Genomic_DNA"/>
</dbReference>
<keyword evidence="4" id="KW-1185">Reference proteome</keyword>
<comment type="caution">
    <text evidence="2">The sequence shown here is derived from an EMBL/GenBank/DDBJ whole genome shotgun (WGS) entry which is preliminary data.</text>
</comment>
<proteinExistence type="predicted"/>
<feature type="region of interest" description="Disordered" evidence="1">
    <location>
        <begin position="258"/>
        <end position="296"/>
    </location>
</feature>
<feature type="compositionally biased region" description="Basic residues" evidence="1">
    <location>
        <begin position="446"/>
        <end position="455"/>
    </location>
</feature>
<sequence length="500" mass="56058">MSMVNNVDESSSGNEISHIDEHDNSRVVLIEDNNSSTSIYADLSRDLRRSSYSRRTMSRQQVRSAPYSRRQRQNSPMHNLNPVTASQAVSNLFRTSSSSIPIVLPEAIVDDESFIDSFISTEPVQPLFDLIDTQYRYENMLNNSNQHMFDYNYTLQTSSPSGQHRTTSTFEQPSNLTPINLSTSRTQDNQLESRFYLNHVFHSDVNNGGNSVDTLSTVDFNNQSLELLETPTGTLDFEQDFAQDSYYSYLSTHPPLLLASPTTTPENADTTTDDQSTARSFRSRYRPNNPTRVLSPSIINSQTASPQLYETSQTHVHTSVSHPTSLTTPLDELIDEDPDDNLSVEIIFETVVAQQESLVNNSHTIANNQSAFVTPPPRPPSATTNRRRQRPAIIPTTILTNRGLRLSDILSIPVKLYNTIKTTQIDNVISAQCYISTAPIINSTTPRRRRQRTRRSTNIPTSSTNNRSTTEQTVVPPSMSNNLTAVTNSSTNETLRPQAM</sequence>
<feature type="compositionally biased region" description="Low complexity" evidence="1">
    <location>
        <begin position="258"/>
        <end position="274"/>
    </location>
</feature>
<feature type="compositionally biased region" description="Polar residues" evidence="1">
    <location>
        <begin position="1"/>
        <end position="15"/>
    </location>
</feature>
<feature type="region of interest" description="Disordered" evidence="1">
    <location>
        <begin position="1"/>
        <end position="20"/>
    </location>
</feature>
<evidence type="ECO:0000256" key="1">
    <source>
        <dbReference type="SAM" id="MobiDB-lite"/>
    </source>
</evidence>
<dbReference type="EMBL" id="CAJOBC010000009">
    <property type="protein sequence ID" value="CAF3516541.1"/>
    <property type="molecule type" value="Genomic_DNA"/>
</dbReference>
<evidence type="ECO:0000313" key="2">
    <source>
        <dbReference type="EMBL" id="CAF0738461.1"/>
    </source>
</evidence>
<evidence type="ECO:0000313" key="3">
    <source>
        <dbReference type="EMBL" id="CAF3516541.1"/>
    </source>
</evidence>
<dbReference type="Proteomes" id="UP000681722">
    <property type="component" value="Unassembled WGS sequence"/>
</dbReference>
<feature type="region of interest" description="Disordered" evidence="1">
    <location>
        <begin position="50"/>
        <end position="81"/>
    </location>
</feature>
<evidence type="ECO:0000313" key="4">
    <source>
        <dbReference type="Proteomes" id="UP000663829"/>
    </source>
</evidence>
<dbReference type="Proteomes" id="UP000663829">
    <property type="component" value="Unassembled WGS sequence"/>
</dbReference>
<feature type="region of interest" description="Disordered" evidence="1">
    <location>
        <begin position="368"/>
        <end position="387"/>
    </location>
</feature>
<protein>
    <submittedName>
        <fullName evidence="2">Uncharacterized protein</fullName>
    </submittedName>
</protein>
<organism evidence="2 4">
    <name type="scientific">Didymodactylos carnosus</name>
    <dbReference type="NCBI Taxonomy" id="1234261"/>
    <lineage>
        <taxon>Eukaryota</taxon>
        <taxon>Metazoa</taxon>
        <taxon>Spiralia</taxon>
        <taxon>Gnathifera</taxon>
        <taxon>Rotifera</taxon>
        <taxon>Eurotatoria</taxon>
        <taxon>Bdelloidea</taxon>
        <taxon>Philodinida</taxon>
        <taxon>Philodinidae</taxon>
        <taxon>Didymodactylos</taxon>
    </lineage>
</organism>
<dbReference type="AlphaFoldDB" id="A0A813NPK9"/>
<feature type="region of interest" description="Disordered" evidence="1">
    <location>
        <begin position="158"/>
        <end position="181"/>
    </location>
</feature>
<feature type="compositionally biased region" description="Polar residues" evidence="1">
    <location>
        <begin position="458"/>
        <end position="500"/>
    </location>
</feature>
<name>A0A813NPK9_9BILA</name>
<gene>
    <name evidence="2" type="ORF">GPM918_LOCUS119</name>
    <name evidence="3" type="ORF">SRO942_LOCUS120</name>
</gene>
<reference evidence="2" key="1">
    <citation type="submission" date="2021-02" db="EMBL/GenBank/DDBJ databases">
        <authorList>
            <person name="Nowell W R."/>
        </authorList>
    </citation>
    <scope>NUCLEOTIDE SEQUENCE</scope>
</reference>
<feature type="region of interest" description="Disordered" evidence="1">
    <location>
        <begin position="442"/>
        <end position="500"/>
    </location>
</feature>
<accession>A0A813NPK9</accession>